<dbReference type="InterPro" id="IPR028745">
    <property type="entry name" value="AKAP9/Pericentrin"/>
</dbReference>
<organism evidence="7 8">
    <name type="scientific">Cherax quadricarinatus</name>
    <name type="common">Australian red claw crayfish</name>
    <dbReference type="NCBI Taxonomy" id="27406"/>
    <lineage>
        <taxon>Eukaryota</taxon>
        <taxon>Metazoa</taxon>
        <taxon>Ecdysozoa</taxon>
        <taxon>Arthropoda</taxon>
        <taxon>Crustacea</taxon>
        <taxon>Multicrustacea</taxon>
        <taxon>Malacostraca</taxon>
        <taxon>Eumalacostraca</taxon>
        <taxon>Eucarida</taxon>
        <taxon>Decapoda</taxon>
        <taxon>Pleocyemata</taxon>
        <taxon>Astacidea</taxon>
        <taxon>Parastacoidea</taxon>
        <taxon>Parastacidae</taxon>
        <taxon>Cherax</taxon>
    </lineage>
</organism>
<evidence type="ECO:0000256" key="1">
    <source>
        <dbReference type="ARBA" id="ARBA00004300"/>
    </source>
</evidence>
<evidence type="ECO:0000313" key="8">
    <source>
        <dbReference type="Proteomes" id="UP001445076"/>
    </source>
</evidence>
<feature type="region of interest" description="Disordered" evidence="6">
    <location>
        <begin position="210"/>
        <end position="267"/>
    </location>
</feature>
<dbReference type="GO" id="GO:0007165">
    <property type="term" value="P:signal transduction"/>
    <property type="evidence" value="ECO:0007669"/>
    <property type="project" value="InterPro"/>
</dbReference>
<feature type="coiled-coil region" evidence="5">
    <location>
        <begin position="803"/>
        <end position="935"/>
    </location>
</feature>
<sequence>MLGLASLAHCTLSLKTSKFRLRRDWYKKTVGLLSHVTLQLLHYYSVAESYTNKSQDHKMNEDHGSIEQPELSSGKIVDLSFLSDCMPDDNYASQLHMLTEDSVLSTGLLGKTVFAYHSEDTEVASNSESVLDSTAMSEGMLEDMDKDEQVRNILTKSYPQLMSILKGRWDRVVVENLEKEVQELTISLQASAGMLKIFMHSLSSDNQEFSSHTVKDEIESDSVKETVNDLSQHHISDTTSKDEDNTMGNAPEDDKVQTKPEEKSESGGYGTLAAVFSAKKKLMHLLKSTEKMPHLLEDTAGVPDQSSLSQVFTALSPQDLNDLSESLSLLLSQDESFMNLTTLKHQELKDIDKLKDVLRQLCQNAQATEHLQVKLHHLEGLLRGLQDEKKALKDENNRLNHYSKNLAMELQVAKDQIEELELGQQGQGGGTATTQYAARMESSKDIRERVRATLSAKNKSLMDHNELVARVGDLEGILEALVRENDATVEALKSEVSDLTQQLDVADRQLRSSRQFLDEHASERDQEMEDLMRTKDKLASQLREKDVLLTQHSNLEKEIWDLREIIQSLEAQVDSKCVEEGDLNAQIENLKTSLSQARQQSLDLATQLEEHQCARSEQGNGHSREQLLTQGSRVESEEEEEEEVDAQLANASLFMELRDEYGQGTHNVSNQTLLQTIEERVERTTRELEALQLSVSSASHSAEDLSLQDVPPLQEIEADHASLLPASVEFRLEDKLLTLERTMEAAVKRTRDLEMTLKNLRVDYEEVTAERDMLQELSKEQLIQISGLEARLDEIRRSDHPMTSELKQRINAVQEDLEKKRSELAKKGREIEELKHNLSSTRGKLMSREEELERIQSMTQPHSLPQTTSDQLLTKQKQLEDEIASKNNLIDNLKKELVSASQPDIIPSTLAQSLIEDKNAEIKELIEQLMTIKSRVSEVITHIANNGNLVECQNL</sequence>
<dbReference type="AlphaFoldDB" id="A0AAW0WIR5"/>
<feature type="compositionally biased region" description="Polar residues" evidence="6">
    <location>
        <begin position="615"/>
        <end position="633"/>
    </location>
</feature>
<proteinExistence type="predicted"/>
<evidence type="ECO:0000256" key="3">
    <source>
        <dbReference type="ARBA" id="ARBA00023054"/>
    </source>
</evidence>
<comment type="caution">
    <text evidence="7">The sequence shown here is derived from an EMBL/GenBank/DDBJ whole genome shotgun (WGS) entry which is preliminary data.</text>
</comment>
<dbReference type="EMBL" id="JARKIK010000075">
    <property type="protein sequence ID" value="KAK8727553.1"/>
    <property type="molecule type" value="Genomic_DNA"/>
</dbReference>
<dbReference type="Gene3D" id="1.20.58.60">
    <property type="match status" value="1"/>
</dbReference>
<dbReference type="Proteomes" id="UP001445076">
    <property type="component" value="Unassembled WGS sequence"/>
</dbReference>
<feature type="coiled-coil region" evidence="5">
    <location>
        <begin position="482"/>
        <end position="600"/>
    </location>
</feature>
<dbReference type="PANTHER" id="PTHR44981:SF2">
    <property type="entry name" value="PERICENTRIN-LIKE PROTEIN, ISOFORM F"/>
    <property type="match status" value="1"/>
</dbReference>
<dbReference type="GO" id="GO:0005813">
    <property type="term" value="C:centrosome"/>
    <property type="evidence" value="ECO:0007669"/>
    <property type="project" value="UniProtKB-SubCell"/>
</dbReference>
<reference evidence="7 8" key="1">
    <citation type="journal article" date="2024" name="BMC Genomics">
        <title>Genome assembly of redclaw crayfish (Cherax quadricarinatus) provides insights into its immune adaptation and hypoxia tolerance.</title>
        <authorList>
            <person name="Liu Z."/>
            <person name="Zheng J."/>
            <person name="Li H."/>
            <person name="Fang K."/>
            <person name="Wang S."/>
            <person name="He J."/>
            <person name="Zhou D."/>
            <person name="Weng S."/>
            <person name="Chi M."/>
            <person name="Gu Z."/>
            <person name="He J."/>
            <person name="Li F."/>
            <person name="Wang M."/>
        </authorList>
    </citation>
    <scope>NUCLEOTIDE SEQUENCE [LARGE SCALE GENOMIC DNA]</scope>
    <source>
        <strain evidence="7">ZL_2023a</strain>
    </source>
</reference>
<evidence type="ECO:0000256" key="6">
    <source>
        <dbReference type="SAM" id="MobiDB-lite"/>
    </source>
</evidence>
<keyword evidence="8" id="KW-1185">Reference proteome</keyword>
<keyword evidence="2" id="KW-0963">Cytoplasm</keyword>
<evidence type="ECO:0000313" key="7">
    <source>
        <dbReference type="EMBL" id="KAK8727553.1"/>
    </source>
</evidence>
<gene>
    <name evidence="7" type="ORF">OTU49_009616</name>
</gene>
<feature type="non-terminal residue" evidence="7">
    <location>
        <position position="955"/>
    </location>
</feature>
<evidence type="ECO:0000256" key="4">
    <source>
        <dbReference type="ARBA" id="ARBA00023212"/>
    </source>
</evidence>
<evidence type="ECO:0000256" key="5">
    <source>
        <dbReference type="SAM" id="Coils"/>
    </source>
</evidence>
<dbReference type="GO" id="GO:0060090">
    <property type="term" value="F:molecular adaptor activity"/>
    <property type="evidence" value="ECO:0007669"/>
    <property type="project" value="InterPro"/>
</dbReference>
<keyword evidence="4" id="KW-0206">Cytoskeleton</keyword>
<feature type="region of interest" description="Disordered" evidence="6">
    <location>
        <begin position="613"/>
        <end position="641"/>
    </location>
</feature>
<accession>A0AAW0WIR5</accession>
<protein>
    <submittedName>
        <fullName evidence="7">Uncharacterized protein</fullName>
    </submittedName>
</protein>
<keyword evidence="3 5" id="KW-0175">Coiled coil</keyword>
<evidence type="ECO:0000256" key="2">
    <source>
        <dbReference type="ARBA" id="ARBA00022490"/>
    </source>
</evidence>
<dbReference type="PANTHER" id="PTHR44981">
    <property type="entry name" value="PERICENTRIN-LIKE PROTEIN, ISOFORM F"/>
    <property type="match status" value="1"/>
</dbReference>
<feature type="compositionally biased region" description="Basic and acidic residues" evidence="6">
    <location>
        <begin position="213"/>
        <end position="244"/>
    </location>
</feature>
<feature type="compositionally biased region" description="Basic and acidic residues" evidence="6">
    <location>
        <begin position="252"/>
        <end position="265"/>
    </location>
</feature>
<comment type="subcellular location">
    <subcellularLocation>
        <location evidence="1">Cytoplasm</location>
        <location evidence="1">Cytoskeleton</location>
        <location evidence="1">Microtubule organizing center</location>
        <location evidence="1">Centrosome</location>
    </subcellularLocation>
</comment>
<name>A0AAW0WIR5_CHEQU</name>
<feature type="coiled-coil region" evidence="5">
    <location>
        <begin position="351"/>
        <end position="423"/>
    </location>
</feature>
<feature type="coiled-coil region" evidence="5">
    <location>
        <begin position="750"/>
        <end position="777"/>
    </location>
</feature>